<dbReference type="EMBL" id="ADWY01003056">
    <property type="protein sequence ID" value="EGH18706.1"/>
    <property type="molecule type" value="Genomic_DNA"/>
</dbReference>
<accession>F3CHG4</accession>
<protein>
    <submittedName>
        <fullName evidence="1">Uncharacterized protein</fullName>
    </submittedName>
</protein>
<sequence>PGALSPVPQQMCLLQVQVQVQVAQERLLVERSPGR</sequence>
<reference evidence="1 2" key="1">
    <citation type="journal article" date="2011" name="PLoS Pathog.">
        <title>Dynamic evolution of pathogenicity revealed by sequencing and comparative genomics of 19 Pseudomonas syringae isolates.</title>
        <authorList>
            <person name="Baltrus D.A."/>
            <person name="Nishimura M.T."/>
            <person name="Romanchuk A."/>
            <person name="Chang J.H."/>
            <person name="Mukhtar M.S."/>
            <person name="Cherkis K."/>
            <person name="Roach J."/>
            <person name="Grant S.R."/>
            <person name="Jones C.D."/>
            <person name="Dangl J.L."/>
        </authorList>
    </citation>
    <scope>NUCLEOTIDE SEQUENCE [LARGE SCALE GENOMIC DNA]</scope>
    <source>
        <strain evidence="2">race 4</strain>
    </source>
</reference>
<dbReference type="HOGENOM" id="CLU_3370238_0_0_6"/>
<gene>
    <name evidence="1" type="ORF">Pgy4_37686</name>
</gene>
<comment type="caution">
    <text evidence="1">The sequence shown here is derived from an EMBL/GenBank/DDBJ whole genome shotgun (WGS) entry which is preliminary data.</text>
</comment>
<evidence type="ECO:0000313" key="2">
    <source>
        <dbReference type="Proteomes" id="UP000005466"/>
    </source>
</evidence>
<dbReference type="Proteomes" id="UP000005466">
    <property type="component" value="Unassembled WGS sequence"/>
</dbReference>
<feature type="non-terminal residue" evidence="1">
    <location>
        <position position="1"/>
    </location>
</feature>
<dbReference type="AlphaFoldDB" id="F3CHG4"/>
<organism evidence="1 2">
    <name type="scientific">Pseudomonas savastanoi pv. glycinea str. race 4</name>
    <dbReference type="NCBI Taxonomy" id="875330"/>
    <lineage>
        <taxon>Bacteria</taxon>
        <taxon>Pseudomonadati</taxon>
        <taxon>Pseudomonadota</taxon>
        <taxon>Gammaproteobacteria</taxon>
        <taxon>Pseudomonadales</taxon>
        <taxon>Pseudomonadaceae</taxon>
        <taxon>Pseudomonas</taxon>
    </lineage>
</organism>
<proteinExistence type="predicted"/>
<dbReference type="BioCyc" id="PSYR875330:G11XH-7202-MONOMER"/>
<evidence type="ECO:0000313" key="1">
    <source>
        <dbReference type="EMBL" id="EGH18706.1"/>
    </source>
</evidence>
<name>F3CHG4_PSESG</name>